<dbReference type="EMBL" id="AEON01000002">
    <property type="protein sequence ID" value="EFT82896.1"/>
    <property type="molecule type" value="Genomic_DNA"/>
</dbReference>
<keyword evidence="2" id="KW-0472">Membrane</keyword>
<keyword evidence="2" id="KW-0812">Transmembrane</keyword>
<evidence type="ECO:0000256" key="2">
    <source>
        <dbReference type="SAM" id="Phobius"/>
    </source>
</evidence>
<accession>E6K2A8</accession>
<reference evidence="3 4" key="1">
    <citation type="submission" date="2010-12" db="EMBL/GenBank/DDBJ databases">
        <authorList>
            <person name="Muzny D."/>
            <person name="Qin X."/>
            <person name="Buhay C."/>
            <person name="Dugan-Rocha S."/>
            <person name="Ding Y."/>
            <person name="Chen G."/>
            <person name="Hawes A."/>
            <person name="Holder M."/>
            <person name="Jhangiani S."/>
            <person name="Johnson A."/>
            <person name="Khan Z."/>
            <person name="Li Z."/>
            <person name="Liu W."/>
            <person name="Liu X."/>
            <person name="Perez L."/>
            <person name="Shen H."/>
            <person name="Wang Q."/>
            <person name="Watt J."/>
            <person name="Xi L."/>
            <person name="Xin Y."/>
            <person name="Zhou J."/>
            <person name="Deng J."/>
            <person name="Jiang H."/>
            <person name="Liu Y."/>
            <person name="Qu J."/>
            <person name="Song X.-Z."/>
            <person name="Zhang L."/>
            <person name="Villasana D."/>
            <person name="Johnson A."/>
            <person name="Liu J."/>
            <person name="Liyanage D."/>
            <person name="Lorensuhewa L."/>
            <person name="Robinson T."/>
            <person name="Song A."/>
            <person name="Song B.-B."/>
            <person name="Dinh H."/>
            <person name="Thornton R."/>
            <person name="Coyle M."/>
            <person name="Francisco L."/>
            <person name="Jackson L."/>
            <person name="Javaid M."/>
            <person name="Korchina V."/>
            <person name="Kovar C."/>
            <person name="Mata R."/>
            <person name="Mathew T."/>
            <person name="Ngo R."/>
            <person name="Nguyen L."/>
            <person name="Nguyen N."/>
            <person name="Okwuonu G."/>
            <person name="Ongeri F."/>
            <person name="Pham C."/>
            <person name="Simmons D."/>
            <person name="Wilczek-Boney K."/>
            <person name="Hale W."/>
            <person name="Jakkamsetti A."/>
            <person name="Pham P."/>
            <person name="Ruth R."/>
            <person name="San Lucas F."/>
            <person name="Warren J."/>
            <person name="Zhang J."/>
            <person name="Zhao Z."/>
            <person name="Zhou C."/>
            <person name="Zhu D."/>
            <person name="Lee S."/>
            <person name="Bess C."/>
            <person name="Blankenburg K."/>
            <person name="Forbes L."/>
            <person name="Fu Q."/>
            <person name="Gubbala S."/>
            <person name="Hirani K."/>
            <person name="Jayaseelan J.C."/>
            <person name="Lara F."/>
            <person name="Munidasa M."/>
            <person name="Palculict T."/>
            <person name="Patil S."/>
            <person name="Pu L.-L."/>
            <person name="Saada N."/>
            <person name="Tang L."/>
            <person name="Weissenberger G."/>
            <person name="Zhu Y."/>
            <person name="Hemphill L."/>
            <person name="Shang Y."/>
            <person name="Youmans B."/>
            <person name="Ayvaz T."/>
            <person name="Ross M."/>
            <person name="Santibanez J."/>
            <person name="Aqrawi P."/>
            <person name="Gross S."/>
            <person name="Joshi V."/>
            <person name="Fowler G."/>
            <person name="Nazareth L."/>
            <person name="Reid J."/>
            <person name="Worley K."/>
            <person name="Petrosino J."/>
            <person name="Highlander S."/>
            <person name="Gibbs R."/>
        </authorList>
    </citation>
    <scope>NUCLEOTIDE SEQUENCE [LARGE SCALE GENOMIC DNA]</scope>
    <source>
        <strain evidence="3 4">DSM 10105</strain>
    </source>
</reference>
<sequence>MDMNGLCALMFALASAGLFLIAGWKPESIRVRTMGLPRLRNPAGPDSYSGLRPSGGQGDSSMGKSAGWASGGRARLRVKKTDAGDFIAELISLLHNGSGMVDACQEMGGMVFAIPELTDDRMKAVLARRCGHGRSDRAYLTRLARQLVASCKLSATLGCSASQCLEAVGVEHKRYLAVADKKRSALSIPRLTVKVLLILPLLVLGGSQLTSARTFQVLFMRPVGWLCLSLAAILYGLGLRWVKRLLRDFHRECGRSSGSGSGSSGHPGRRGVDTATNGGDTGMKARRAIGLSLESGEPGRFRGAAWE</sequence>
<feature type="transmembrane region" description="Helical" evidence="2">
    <location>
        <begin position="191"/>
        <end position="211"/>
    </location>
</feature>
<comment type="caution">
    <text evidence="3">The sequence shown here is derived from an EMBL/GenBank/DDBJ whole genome shotgun (WGS) entry which is preliminary data.</text>
</comment>
<gene>
    <name evidence="3" type="ORF">HMPREF0620_1581</name>
</gene>
<evidence type="ECO:0008006" key="5">
    <source>
        <dbReference type="Google" id="ProtNLM"/>
    </source>
</evidence>
<feature type="region of interest" description="Disordered" evidence="1">
    <location>
        <begin position="42"/>
        <end position="68"/>
    </location>
</feature>
<protein>
    <recommendedName>
        <fullName evidence="5">Type II secretion system protein GspF domain-containing protein</fullName>
    </recommendedName>
</protein>
<dbReference type="eggNOG" id="COG4965">
    <property type="taxonomic scope" value="Bacteria"/>
</dbReference>
<feature type="transmembrane region" description="Helical" evidence="2">
    <location>
        <begin position="6"/>
        <end position="24"/>
    </location>
</feature>
<feature type="transmembrane region" description="Helical" evidence="2">
    <location>
        <begin position="223"/>
        <end position="242"/>
    </location>
</feature>
<name>E6K2A8_PARDN</name>
<organism evidence="3 4">
    <name type="scientific">Parascardovia denticolens DSM 10105 = JCM 12538</name>
    <dbReference type="NCBI Taxonomy" id="864564"/>
    <lineage>
        <taxon>Bacteria</taxon>
        <taxon>Bacillati</taxon>
        <taxon>Actinomycetota</taxon>
        <taxon>Actinomycetes</taxon>
        <taxon>Bifidobacteriales</taxon>
        <taxon>Bifidobacteriaceae</taxon>
        <taxon>Parascardovia</taxon>
    </lineage>
</organism>
<proteinExistence type="predicted"/>
<keyword evidence="2" id="KW-1133">Transmembrane helix</keyword>
<dbReference type="AlphaFoldDB" id="E6K2A8"/>
<evidence type="ECO:0000313" key="3">
    <source>
        <dbReference type="EMBL" id="EFT82896.1"/>
    </source>
</evidence>
<dbReference type="HOGENOM" id="CLU_1128219_0_0_11"/>
<evidence type="ECO:0000256" key="1">
    <source>
        <dbReference type="SAM" id="MobiDB-lite"/>
    </source>
</evidence>
<evidence type="ECO:0000313" key="4">
    <source>
        <dbReference type="Proteomes" id="UP000004946"/>
    </source>
</evidence>
<dbReference type="Proteomes" id="UP000004946">
    <property type="component" value="Chromosome"/>
</dbReference>
<feature type="region of interest" description="Disordered" evidence="1">
    <location>
        <begin position="255"/>
        <end position="283"/>
    </location>
</feature>
<keyword evidence="4" id="KW-1185">Reference proteome</keyword>